<dbReference type="EMBL" id="JANBUL010000215">
    <property type="protein sequence ID" value="KAJ2778693.1"/>
    <property type="molecule type" value="Genomic_DNA"/>
</dbReference>
<keyword evidence="2" id="KW-1133">Transmembrane helix</keyword>
<organism evidence="3 4">
    <name type="scientific">Coemansia javaensis</name>
    <dbReference type="NCBI Taxonomy" id="2761396"/>
    <lineage>
        <taxon>Eukaryota</taxon>
        <taxon>Fungi</taxon>
        <taxon>Fungi incertae sedis</taxon>
        <taxon>Zoopagomycota</taxon>
        <taxon>Kickxellomycotina</taxon>
        <taxon>Kickxellomycetes</taxon>
        <taxon>Kickxellales</taxon>
        <taxon>Kickxellaceae</taxon>
        <taxon>Coemansia</taxon>
    </lineage>
</organism>
<evidence type="ECO:0000313" key="3">
    <source>
        <dbReference type="EMBL" id="KAJ2778693.1"/>
    </source>
</evidence>
<evidence type="ECO:0000313" key="4">
    <source>
        <dbReference type="Proteomes" id="UP001140217"/>
    </source>
</evidence>
<feature type="region of interest" description="Disordered" evidence="1">
    <location>
        <begin position="147"/>
        <end position="169"/>
    </location>
</feature>
<sequence length="243" mass="26053">MKRAEDDGPDAAAERLPRPRATLLVADGGVVATRVHYETLNDAMFLLRATALAAVVCLAAVVVLSLATANVDLRLGMMAVAAYPRLLFSSVVWTSSSVFSAILVAWFVVFCVFCHIVRLHFNTTDPPREWDDRNGEWSVVELDVRPRPKPSGHVRPAAALAPDSDDDSSTGNNIVTFALGPSSSSSSSSSASTCGAAEASAPLDQWQLCVLPASRLRAGAMRAEIALLTPDRDYLAWRASQKQ</sequence>
<feature type="transmembrane region" description="Helical" evidence="2">
    <location>
        <begin position="99"/>
        <end position="121"/>
    </location>
</feature>
<comment type="caution">
    <text evidence="3">The sequence shown here is derived from an EMBL/GenBank/DDBJ whole genome shotgun (WGS) entry which is preliminary data.</text>
</comment>
<name>A0A9W8H7Q7_9FUNG</name>
<keyword evidence="2" id="KW-0812">Transmembrane</keyword>
<keyword evidence="2" id="KW-0472">Membrane</keyword>
<accession>A0A9W8H7Q7</accession>
<dbReference type="AlphaFoldDB" id="A0A9W8H7Q7"/>
<evidence type="ECO:0000256" key="1">
    <source>
        <dbReference type="SAM" id="MobiDB-lite"/>
    </source>
</evidence>
<proteinExistence type="predicted"/>
<evidence type="ECO:0000256" key="2">
    <source>
        <dbReference type="SAM" id="Phobius"/>
    </source>
</evidence>
<keyword evidence="4" id="KW-1185">Reference proteome</keyword>
<feature type="transmembrane region" description="Helical" evidence="2">
    <location>
        <begin position="45"/>
        <end position="68"/>
    </location>
</feature>
<dbReference type="OrthoDB" id="5579857at2759"/>
<gene>
    <name evidence="3" type="ORF">H4R18_004444</name>
</gene>
<reference evidence="3" key="1">
    <citation type="submission" date="2022-07" db="EMBL/GenBank/DDBJ databases">
        <title>Phylogenomic reconstructions and comparative analyses of Kickxellomycotina fungi.</title>
        <authorList>
            <person name="Reynolds N.K."/>
            <person name="Stajich J.E."/>
            <person name="Barry K."/>
            <person name="Grigoriev I.V."/>
            <person name="Crous P."/>
            <person name="Smith M.E."/>
        </authorList>
    </citation>
    <scope>NUCLEOTIDE SEQUENCE</scope>
    <source>
        <strain evidence="3">NBRC 105414</strain>
    </source>
</reference>
<protein>
    <submittedName>
        <fullName evidence="3">Uncharacterized protein</fullName>
    </submittedName>
</protein>
<dbReference type="Proteomes" id="UP001140217">
    <property type="component" value="Unassembled WGS sequence"/>
</dbReference>